<feature type="domain" description="Major facilitator superfamily (MFS) profile" evidence="9">
    <location>
        <begin position="18"/>
        <end position="474"/>
    </location>
</feature>
<feature type="transmembrane region" description="Helical" evidence="8">
    <location>
        <begin position="336"/>
        <end position="355"/>
    </location>
</feature>
<dbReference type="Proteomes" id="UP000464314">
    <property type="component" value="Chromosome"/>
</dbReference>
<keyword evidence="3" id="KW-0813">Transport</keyword>
<dbReference type="NCBIfam" id="TIGR00711">
    <property type="entry name" value="efflux_EmrB"/>
    <property type="match status" value="1"/>
</dbReference>
<evidence type="ECO:0000256" key="6">
    <source>
        <dbReference type="ARBA" id="ARBA00022989"/>
    </source>
</evidence>
<feature type="transmembrane region" description="Helical" evidence="8">
    <location>
        <begin position="84"/>
        <end position="103"/>
    </location>
</feature>
<evidence type="ECO:0000259" key="9">
    <source>
        <dbReference type="PROSITE" id="PS50850"/>
    </source>
</evidence>
<dbReference type="PROSITE" id="PS50850">
    <property type="entry name" value="MFS"/>
    <property type="match status" value="1"/>
</dbReference>
<evidence type="ECO:0000256" key="5">
    <source>
        <dbReference type="ARBA" id="ARBA00022692"/>
    </source>
</evidence>
<feature type="transmembrane region" description="Helical" evidence="8">
    <location>
        <begin position="273"/>
        <end position="296"/>
    </location>
</feature>
<reference evidence="10 11" key="1">
    <citation type="submission" date="2020-01" db="EMBL/GenBank/DDBJ databases">
        <title>Genome analysis of Anaerocolumna sp. CBA3638.</title>
        <authorList>
            <person name="Kim J."/>
            <person name="Roh S.W."/>
        </authorList>
    </citation>
    <scope>NUCLEOTIDE SEQUENCE [LARGE SCALE GENOMIC DNA]</scope>
    <source>
        <strain evidence="10 11">CBA3638</strain>
    </source>
</reference>
<keyword evidence="7 8" id="KW-0472">Membrane</keyword>
<dbReference type="Gene3D" id="1.20.1250.20">
    <property type="entry name" value="MFS general substrate transporter like domains"/>
    <property type="match status" value="1"/>
</dbReference>
<feature type="transmembrane region" description="Helical" evidence="8">
    <location>
        <begin position="142"/>
        <end position="166"/>
    </location>
</feature>
<evidence type="ECO:0000313" key="10">
    <source>
        <dbReference type="EMBL" id="QHQ61640.1"/>
    </source>
</evidence>
<keyword evidence="11" id="KW-1185">Reference proteome</keyword>
<accession>A0A6P1TKB0</accession>
<feature type="transmembrane region" description="Helical" evidence="8">
    <location>
        <begin position="308"/>
        <end position="329"/>
    </location>
</feature>
<dbReference type="Gene3D" id="1.20.1720.10">
    <property type="entry name" value="Multidrug resistance protein D"/>
    <property type="match status" value="1"/>
</dbReference>
<dbReference type="PANTHER" id="PTHR42718:SF9">
    <property type="entry name" value="MAJOR FACILITATOR SUPERFAMILY MULTIDRUG TRANSPORTER MFSC"/>
    <property type="match status" value="1"/>
</dbReference>
<keyword evidence="4" id="KW-1003">Cell membrane</keyword>
<evidence type="ECO:0000313" key="11">
    <source>
        <dbReference type="Proteomes" id="UP000464314"/>
    </source>
</evidence>
<feature type="transmembrane region" description="Helical" evidence="8">
    <location>
        <begin position="234"/>
        <end position="252"/>
    </location>
</feature>
<feature type="transmembrane region" description="Helical" evidence="8">
    <location>
        <begin position="52"/>
        <end position="72"/>
    </location>
</feature>
<evidence type="ECO:0000256" key="1">
    <source>
        <dbReference type="ARBA" id="ARBA00004651"/>
    </source>
</evidence>
<feature type="transmembrane region" description="Helical" evidence="8">
    <location>
        <begin position="399"/>
        <end position="423"/>
    </location>
</feature>
<comment type="similarity">
    <text evidence="2">Belongs to the major facilitator superfamily. EmrB family.</text>
</comment>
<gene>
    <name evidence="10" type="ORF">Ana3638_13370</name>
</gene>
<dbReference type="PANTHER" id="PTHR42718">
    <property type="entry name" value="MAJOR FACILITATOR SUPERFAMILY MULTIDRUG TRANSPORTER MFSC"/>
    <property type="match status" value="1"/>
</dbReference>
<feature type="transmembrane region" description="Helical" evidence="8">
    <location>
        <begin position="172"/>
        <end position="193"/>
    </location>
</feature>
<sequence length="485" mass="52255">MDIITSESTIHTSKRWSILLIIVLSIFMSALDGSIVNVALPTMANSLGVTSAAIAWVVSVYLIAISATMLLFGRLGDILGKTVIFLFGIALFSLGSLLCGVTYSLGVLLIARVIQAIGAAGMMANSQGIITQVFPAEERGRALGLSGTFVALGSLAGPSLGGMIVAYTSWEYIFWINVPVGIIVFILGIKLLPRSVKRQDEKVDVLGAILFIITIVLLFTALGQIQNIGFKSPVIWVCLLITIVLFILFLVVENKSQMPLLELKLFRNKWFSVSIICGFISFVAIFCSNIVMPFYLQDILPFTPGQAGAFLSIYPLVLALTAPVSGYLSDKIGSEILTLVGLTLTSLGLFLMSTLNEHPSYVAMGIFVAIMSLGNGLFQSPNTSLIMSTLPKNKLGIGGGINAFVRNLGMICGITLATTLLYGCMSSKLGYRVTDFVEGESGVFIFGMRVVYVSAASVCLVGVIITAFRLFSRRKEKYERSIYSK</sequence>
<dbReference type="InterPro" id="IPR011701">
    <property type="entry name" value="MFS"/>
</dbReference>
<dbReference type="SUPFAM" id="SSF103473">
    <property type="entry name" value="MFS general substrate transporter"/>
    <property type="match status" value="1"/>
</dbReference>
<evidence type="ECO:0000256" key="4">
    <source>
        <dbReference type="ARBA" id="ARBA00022475"/>
    </source>
</evidence>
<proteinExistence type="inferred from homology"/>
<comment type="subcellular location">
    <subcellularLocation>
        <location evidence="1">Cell membrane</location>
        <topology evidence="1">Multi-pass membrane protein</topology>
    </subcellularLocation>
</comment>
<dbReference type="KEGG" id="anr:Ana3638_13370"/>
<dbReference type="GO" id="GO:0005886">
    <property type="term" value="C:plasma membrane"/>
    <property type="evidence" value="ECO:0007669"/>
    <property type="project" value="UniProtKB-SubCell"/>
</dbReference>
<feature type="transmembrane region" description="Helical" evidence="8">
    <location>
        <begin position="109"/>
        <end position="130"/>
    </location>
</feature>
<name>A0A6P1TKB0_9FIRM</name>
<evidence type="ECO:0000256" key="3">
    <source>
        <dbReference type="ARBA" id="ARBA00022448"/>
    </source>
</evidence>
<dbReference type="EMBL" id="CP048000">
    <property type="protein sequence ID" value="QHQ61640.1"/>
    <property type="molecule type" value="Genomic_DNA"/>
</dbReference>
<dbReference type="AlphaFoldDB" id="A0A6P1TKB0"/>
<protein>
    <submittedName>
        <fullName evidence="10">DHA2 family efflux MFS transporter permease subunit</fullName>
    </submittedName>
</protein>
<keyword evidence="5 8" id="KW-0812">Transmembrane</keyword>
<evidence type="ECO:0000256" key="8">
    <source>
        <dbReference type="SAM" id="Phobius"/>
    </source>
</evidence>
<dbReference type="PRINTS" id="PR01036">
    <property type="entry name" value="TCRTETB"/>
</dbReference>
<keyword evidence="6 8" id="KW-1133">Transmembrane helix</keyword>
<evidence type="ECO:0000256" key="2">
    <source>
        <dbReference type="ARBA" id="ARBA00008537"/>
    </source>
</evidence>
<feature type="transmembrane region" description="Helical" evidence="8">
    <location>
        <begin position="361"/>
        <end position="378"/>
    </location>
</feature>
<dbReference type="InterPro" id="IPR004638">
    <property type="entry name" value="EmrB-like"/>
</dbReference>
<feature type="transmembrane region" description="Helical" evidence="8">
    <location>
        <begin position="16"/>
        <end position="40"/>
    </location>
</feature>
<dbReference type="RefSeq" id="WP_161838465.1">
    <property type="nucleotide sequence ID" value="NZ_CP048000.1"/>
</dbReference>
<feature type="transmembrane region" description="Helical" evidence="8">
    <location>
        <begin position="443"/>
        <end position="471"/>
    </location>
</feature>
<organism evidence="10 11">
    <name type="scientific">Anaerocolumna sedimenticola</name>
    <dbReference type="NCBI Taxonomy" id="2696063"/>
    <lineage>
        <taxon>Bacteria</taxon>
        <taxon>Bacillati</taxon>
        <taxon>Bacillota</taxon>
        <taxon>Clostridia</taxon>
        <taxon>Lachnospirales</taxon>
        <taxon>Lachnospiraceae</taxon>
        <taxon>Anaerocolumna</taxon>
    </lineage>
</organism>
<feature type="transmembrane region" description="Helical" evidence="8">
    <location>
        <begin position="205"/>
        <end position="222"/>
    </location>
</feature>
<dbReference type="FunFam" id="1.20.1720.10:FF:000021">
    <property type="entry name" value="Drug resistance transporter, EmrB/QacA subfamily"/>
    <property type="match status" value="1"/>
</dbReference>
<dbReference type="InterPro" id="IPR036259">
    <property type="entry name" value="MFS_trans_sf"/>
</dbReference>
<dbReference type="Pfam" id="PF07690">
    <property type="entry name" value="MFS_1"/>
    <property type="match status" value="1"/>
</dbReference>
<dbReference type="CDD" id="cd17321">
    <property type="entry name" value="MFS_MMR_MDR_like"/>
    <property type="match status" value="1"/>
</dbReference>
<evidence type="ECO:0000256" key="7">
    <source>
        <dbReference type="ARBA" id="ARBA00023136"/>
    </source>
</evidence>
<dbReference type="InterPro" id="IPR020846">
    <property type="entry name" value="MFS_dom"/>
</dbReference>
<dbReference type="GO" id="GO:0022857">
    <property type="term" value="F:transmembrane transporter activity"/>
    <property type="evidence" value="ECO:0007669"/>
    <property type="project" value="InterPro"/>
</dbReference>